<evidence type="ECO:0000313" key="7">
    <source>
        <dbReference type="EMBL" id="TZE81531.1"/>
    </source>
</evidence>
<organism evidence="7 8">
    <name type="scientific">Calorimonas adulescens</name>
    <dbReference type="NCBI Taxonomy" id="2606906"/>
    <lineage>
        <taxon>Bacteria</taxon>
        <taxon>Bacillati</taxon>
        <taxon>Bacillota</taxon>
        <taxon>Clostridia</taxon>
        <taxon>Thermoanaerobacterales</taxon>
        <taxon>Thermoanaerobacteraceae</taxon>
        <taxon>Calorimonas</taxon>
    </lineage>
</organism>
<keyword evidence="8" id="KW-1185">Reference proteome</keyword>
<dbReference type="InterPro" id="IPR007324">
    <property type="entry name" value="Sugar-bd_dom_put"/>
</dbReference>
<dbReference type="InterPro" id="IPR037171">
    <property type="entry name" value="NagB/RpiA_transferase-like"/>
</dbReference>
<evidence type="ECO:0000259" key="6">
    <source>
        <dbReference type="Pfam" id="PF04545"/>
    </source>
</evidence>
<dbReference type="Pfam" id="PF04545">
    <property type="entry name" value="Sigma70_r4"/>
    <property type="match status" value="1"/>
</dbReference>
<protein>
    <submittedName>
        <fullName evidence="7">Sugar-binding transcriptional regulator</fullName>
    </submittedName>
</protein>
<dbReference type="InterPro" id="IPR007630">
    <property type="entry name" value="RNA_pol_sigma70_r4"/>
</dbReference>
<gene>
    <name evidence="7" type="ORF">FWJ32_09095</name>
</gene>
<dbReference type="GO" id="GO:0006352">
    <property type="term" value="P:DNA-templated transcription initiation"/>
    <property type="evidence" value="ECO:0007669"/>
    <property type="project" value="InterPro"/>
</dbReference>
<feature type="domain" description="Sugar-binding" evidence="5">
    <location>
        <begin position="62"/>
        <end position="311"/>
    </location>
</feature>
<dbReference type="Proteomes" id="UP000322976">
    <property type="component" value="Unassembled WGS sequence"/>
</dbReference>
<comment type="similarity">
    <text evidence="1">Belongs to the SorC transcriptional regulatory family.</text>
</comment>
<dbReference type="Pfam" id="PF04198">
    <property type="entry name" value="Sugar-bind"/>
    <property type="match status" value="1"/>
</dbReference>
<dbReference type="SUPFAM" id="SSF100950">
    <property type="entry name" value="NagB/RpiA/CoA transferase-like"/>
    <property type="match status" value="1"/>
</dbReference>
<dbReference type="EMBL" id="VTPS01000013">
    <property type="protein sequence ID" value="TZE81531.1"/>
    <property type="molecule type" value="Genomic_DNA"/>
</dbReference>
<reference evidence="7 8" key="1">
    <citation type="submission" date="2019-08" db="EMBL/GenBank/DDBJ databases">
        <title>Calorimonas adulescens gen. nov., sp. nov., an anaerobic thermophilic bacterium from Sakhalin hot spring.</title>
        <authorList>
            <person name="Khomyakova M.A."/>
            <person name="Merkel A.Y."/>
            <person name="Novikov A."/>
            <person name="Bonch-Osmolovskaya E.A."/>
            <person name="Slobodkin A.I."/>
        </authorList>
    </citation>
    <scope>NUCLEOTIDE SEQUENCE [LARGE SCALE GENOMIC DNA]</scope>
    <source>
        <strain evidence="7 8">A05MB</strain>
    </source>
</reference>
<evidence type="ECO:0000259" key="5">
    <source>
        <dbReference type="Pfam" id="PF04198"/>
    </source>
</evidence>
<dbReference type="PANTHER" id="PTHR34294">
    <property type="entry name" value="TRANSCRIPTIONAL REGULATOR-RELATED"/>
    <property type="match status" value="1"/>
</dbReference>
<accession>A0A5D8QAI6</accession>
<evidence type="ECO:0000256" key="3">
    <source>
        <dbReference type="ARBA" id="ARBA00023125"/>
    </source>
</evidence>
<feature type="domain" description="RNA polymerase sigma-70 region 4" evidence="6">
    <location>
        <begin position="15"/>
        <end position="47"/>
    </location>
</feature>
<proteinExistence type="inferred from homology"/>
<comment type="caution">
    <text evidence="7">The sequence shown here is derived from an EMBL/GenBank/DDBJ whole genome shotgun (WGS) entry which is preliminary data.</text>
</comment>
<keyword evidence="2" id="KW-0805">Transcription regulation</keyword>
<evidence type="ECO:0000256" key="4">
    <source>
        <dbReference type="ARBA" id="ARBA00023163"/>
    </source>
</evidence>
<dbReference type="Gene3D" id="3.40.50.1360">
    <property type="match status" value="1"/>
</dbReference>
<dbReference type="GO" id="GO:0030246">
    <property type="term" value="F:carbohydrate binding"/>
    <property type="evidence" value="ECO:0007669"/>
    <property type="project" value="InterPro"/>
</dbReference>
<dbReference type="InterPro" id="IPR051054">
    <property type="entry name" value="SorC_transcr_regulators"/>
</dbReference>
<evidence type="ECO:0000256" key="1">
    <source>
        <dbReference type="ARBA" id="ARBA00010466"/>
    </source>
</evidence>
<dbReference type="GO" id="GO:0003677">
    <property type="term" value="F:DNA binding"/>
    <property type="evidence" value="ECO:0007669"/>
    <property type="project" value="UniProtKB-KW"/>
</dbReference>
<dbReference type="AlphaFoldDB" id="A0A5D8QAI6"/>
<sequence>MFLEDNLRLLIKISTLYYGDNLTQDEISKKLNISRPAVSRLLKKAREEGIVEIKINSSYGYSNLEEALEKRFGLKEAIVIEYQNEEQGILKRELGKAAAALLMRIIKNKDIVGLSWGTTLASIPPFIKQKYTPDALFVPMVGGIGQVNYDVHSNNITTEFAKAFGGKWQLLHAPAFVDRMDVKKSILSDTNVKRVLDTAANADIAVVGIGAPIESSTMLASGYFGESEIKLLKEAGAIGDLCSRFFDRDGNPCDVDINDRVIGIPLHILKDINTVVGVAGGKEKVLSILGALKGGYIDIIVTDNLTAGELIKGVS</sequence>
<dbReference type="Gene3D" id="1.10.10.60">
    <property type="entry name" value="Homeodomain-like"/>
    <property type="match status" value="1"/>
</dbReference>
<keyword evidence="4" id="KW-0804">Transcription</keyword>
<name>A0A5D8QAI6_9THEO</name>
<evidence type="ECO:0000313" key="8">
    <source>
        <dbReference type="Proteomes" id="UP000322976"/>
    </source>
</evidence>
<dbReference type="InterPro" id="IPR036390">
    <property type="entry name" value="WH_DNA-bd_sf"/>
</dbReference>
<evidence type="ECO:0000256" key="2">
    <source>
        <dbReference type="ARBA" id="ARBA00023015"/>
    </source>
</evidence>
<dbReference type="SUPFAM" id="SSF46785">
    <property type="entry name" value="Winged helix' DNA-binding domain"/>
    <property type="match status" value="1"/>
</dbReference>
<keyword evidence="3" id="KW-0238">DNA-binding</keyword>
<dbReference type="PANTHER" id="PTHR34294:SF1">
    <property type="entry name" value="TRANSCRIPTIONAL REGULATOR LSRR"/>
    <property type="match status" value="1"/>
</dbReference>
<dbReference type="GO" id="GO:0003700">
    <property type="term" value="F:DNA-binding transcription factor activity"/>
    <property type="evidence" value="ECO:0007669"/>
    <property type="project" value="InterPro"/>
</dbReference>